<gene>
    <name evidence="19" type="primary">ND4</name>
</gene>
<dbReference type="PANTHER" id="PTHR43507">
    <property type="entry name" value="NADH-UBIQUINONE OXIDOREDUCTASE CHAIN 4"/>
    <property type="match status" value="1"/>
</dbReference>
<dbReference type="CTD" id="4538"/>
<dbReference type="EMBL" id="KC990833">
    <property type="protein sequence ID" value="AGQ49784.1"/>
    <property type="molecule type" value="Genomic_DNA"/>
</dbReference>
<keyword evidence="6 16" id="KW-0679">Respiratory chain</keyword>
<feature type="transmembrane region" description="Helical" evidence="16">
    <location>
        <begin position="118"/>
        <end position="135"/>
    </location>
</feature>
<evidence type="ECO:0000256" key="11">
    <source>
        <dbReference type="ARBA" id="ARBA00023027"/>
    </source>
</evidence>
<sequence length="455" mass="50615">MITITASCLGILISINNLNNNNFWNVIVSQTTILFFISTILIINPNSTWNPSNLSYNLSIDNINICLIILSLWLVPVSILASIGHLNNSPLNQNKIFSSLIIFILISLVIMFSTNNILILFIGFETTLAPTLFLISRWGNQPERIEAGYYFVFYTLISSLPLLIALLFIYNNFNHLSVSLFNFNPLNNSNYLLTILCLIAFIVKVPIFSVHLWLPKAHVEAPVAGSMILAAILLKMGGYGFIRLTLIFQYNIINNLTPFILPYCCWGGALASIICLTQTDLKSLIAYSSVSHMSFMIAGITLLTNWGLNGGIFMMIAHGITSSALFAIANINYERTNTRTLNISRNIKASTILLPIIWLIFSCANLGLPPLPNAIAEIFIFSSIISFSLINIVSIITTTILTAIFSLTVFQLLNSGNTFNWNLISYKTNEREYLTLSLHLIPLITLVCNPNILAL</sequence>
<keyword evidence="11 16" id="KW-0520">NAD</keyword>
<feature type="transmembrane region" description="Helical" evidence="16">
    <location>
        <begin position="260"/>
        <end position="277"/>
    </location>
</feature>
<dbReference type="InterPro" id="IPR000260">
    <property type="entry name" value="NADH4_N"/>
</dbReference>
<keyword evidence="7 16" id="KW-0812">Transmembrane</keyword>
<evidence type="ECO:0000256" key="1">
    <source>
        <dbReference type="ARBA" id="ARBA00004225"/>
    </source>
</evidence>
<keyword evidence="8" id="KW-1278">Translocase</keyword>
<dbReference type="GeneID" id="18129224"/>
<dbReference type="NCBIfam" id="TIGR01972">
    <property type="entry name" value="NDH_I_M"/>
    <property type="match status" value="1"/>
</dbReference>
<name>V9NK61_9ECHI</name>
<dbReference type="GO" id="GO:0031966">
    <property type="term" value="C:mitochondrial membrane"/>
    <property type="evidence" value="ECO:0007669"/>
    <property type="project" value="UniProtKB-SubCell"/>
</dbReference>
<comment type="similarity">
    <text evidence="2 16">Belongs to the complex I subunit 4 family.</text>
</comment>
<comment type="catalytic activity">
    <reaction evidence="15 16">
        <text>a ubiquinone + NADH + 5 H(+)(in) = a ubiquinol + NAD(+) + 4 H(+)(out)</text>
        <dbReference type="Rhea" id="RHEA:29091"/>
        <dbReference type="Rhea" id="RHEA-COMP:9565"/>
        <dbReference type="Rhea" id="RHEA-COMP:9566"/>
        <dbReference type="ChEBI" id="CHEBI:15378"/>
        <dbReference type="ChEBI" id="CHEBI:16389"/>
        <dbReference type="ChEBI" id="CHEBI:17976"/>
        <dbReference type="ChEBI" id="CHEBI:57540"/>
        <dbReference type="ChEBI" id="CHEBI:57945"/>
        <dbReference type="EC" id="7.1.1.2"/>
    </reaction>
</comment>
<dbReference type="GO" id="GO:0048039">
    <property type="term" value="F:ubiquinone binding"/>
    <property type="evidence" value="ECO:0007669"/>
    <property type="project" value="TreeGrafter"/>
</dbReference>
<evidence type="ECO:0000259" key="17">
    <source>
        <dbReference type="Pfam" id="PF00361"/>
    </source>
</evidence>
<feature type="domain" description="NADH:ubiquinone oxidoreductase chain 4 N-terminal" evidence="18">
    <location>
        <begin position="1"/>
        <end position="110"/>
    </location>
</feature>
<evidence type="ECO:0000256" key="16">
    <source>
        <dbReference type="RuleBase" id="RU003297"/>
    </source>
</evidence>
<feature type="transmembrane region" description="Helical" evidence="16">
    <location>
        <begin position="63"/>
        <end position="84"/>
    </location>
</feature>
<dbReference type="GO" id="GO:0042773">
    <property type="term" value="P:ATP synthesis coupled electron transport"/>
    <property type="evidence" value="ECO:0007669"/>
    <property type="project" value="InterPro"/>
</dbReference>
<evidence type="ECO:0000256" key="7">
    <source>
        <dbReference type="ARBA" id="ARBA00022692"/>
    </source>
</evidence>
<dbReference type="PRINTS" id="PR01437">
    <property type="entry name" value="NUOXDRDTASE4"/>
</dbReference>
<feature type="transmembrane region" description="Helical" evidence="16">
    <location>
        <begin position="380"/>
        <end position="413"/>
    </location>
</feature>
<evidence type="ECO:0000313" key="19">
    <source>
        <dbReference type="EMBL" id="AGQ49784.1"/>
    </source>
</evidence>
<dbReference type="Pfam" id="PF00361">
    <property type="entry name" value="Proton_antipo_M"/>
    <property type="match status" value="1"/>
</dbReference>
<dbReference type="PANTHER" id="PTHR43507:SF20">
    <property type="entry name" value="NADH-UBIQUINONE OXIDOREDUCTASE CHAIN 4"/>
    <property type="match status" value="1"/>
</dbReference>
<evidence type="ECO:0000256" key="3">
    <source>
        <dbReference type="ARBA" id="ARBA00012944"/>
    </source>
</evidence>
<dbReference type="GO" id="GO:0008137">
    <property type="term" value="F:NADH dehydrogenase (ubiquinone) activity"/>
    <property type="evidence" value="ECO:0007669"/>
    <property type="project" value="UniProtKB-UniRule"/>
</dbReference>
<evidence type="ECO:0000256" key="8">
    <source>
        <dbReference type="ARBA" id="ARBA00022967"/>
    </source>
</evidence>
<keyword evidence="10 16" id="KW-1133">Transmembrane helix</keyword>
<keyword evidence="14 16" id="KW-0472">Membrane</keyword>
<evidence type="ECO:0000256" key="14">
    <source>
        <dbReference type="ARBA" id="ARBA00023136"/>
    </source>
</evidence>
<feature type="transmembrane region" description="Helical" evidence="16">
    <location>
        <begin position="352"/>
        <end position="368"/>
    </location>
</feature>
<feature type="domain" description="NADH:quinone oxidoreductase/Mrp antiporter transmembrane" evidence="17">
    <location>
        <begin position="115"/>
        <end position="402"/>
    </location>
</feature>
<comment type="function">
    <text evidence="16">Core subunit of the mitochondrial membrane respiratory chain NADH dehydrogenase (Complex I) which catalyzes electron transfer from NADH through the respiratory chain, using ubiquinone as an electron acceptor. Essential for the catalytic activity and assembly of complex I.</text>
</comment>
<dbReference type="EC" id="7.1.1.2" evidence="3 16"/>
<organism evidence="19">
    <name type="scientific">Ophiacantha linea</name>
    <dbReference type="NCBI Taxonomy" id="1357420"/>
    <lineage>
        <taxon>Eukaryota</taxon>
        <taxon>Metazoa</taxon>
        <taxon>Echinodermata</taxon>
        <taxon>Eleutherozoa</taxon>
        <taxon>Asterozoa</taxon>
        <taxon>Ophiuroidea</taxon>
        <taxon>Myophiuroidea</taxon>
        <taxon>Metophiurida</taxon>
        <taxon>Ophintegrida</taxon>
        <taxon>Amphilepidida</taxon>
        <taxon>Ophiurina</taxon>
        <taxon>Ophiacanthidae</taxon>
        <taxon>Ophiacantha</taxon>
    </lineage>
</organism>
<protein>
    <recommendedName>
        <fullName evidence="4 16">NADH-ubiquinone oxidoreductase chain 4</fullName>
        <ecNumber evidence="3 16">7.1.1.2</ecNumber>
    </recommendedName>
</protein>
<keyword evidence="9 16" id="KW-0249">Electron transport</keyword>
<dbReference type="InterPro" id="IPR001750">
    <property type="entry name" value="ND/Mrp_TM"/>
</dbReference>
<geneLocation type="mitochondrion" evidence="19"/>
<feature type="transmembrane region" description="Helical" evidence="16">
    <location>
        <begin position="190"/>
        <end position="214"/>
    </location>
</feature>
<evidence type="ECO:0000256" key="12">
    <source>
        <dbReference type="ARBA" id="ARBA00023075"/>
    </source>
</evidence>
<evidence type="ECO:0000259" key="18">
    <source>
        <dbReference type="Pfam" id="PF01059"/>
    </source>
</evidence>
<feature type="transmembrane region" description="Helical" evidence="16">
    <location>
        <begin position="23"/>
        <end position="43"/>
    </location>
</feature>
<dbReference type="RefSeq" id="YP_008994250.1">
    <property type="nucleotide sequence ID" value="NC_023254.1"/>
</dbReference>
<keyword evidence="12 16" id="KW-0830">Ubiquinone</keyword>
<evidence type="ECO:0000256" key="4">
    <source>
        <dbReference type="ARBA" id="ARBA00021006"/>
    </source>
</evidence>
<dbReference type="Pfam" id="PF01059">
    <property type="entry name" value="Oxidored_q5_N"/>
    <property type="match status" value="1"/>
</dbReference>
<reference evidence="19" key="1">
    <citation type="submission" date="2013-04" db="EMBL/GenBank/DDBJ databases">
        <title>Complete mitochondrial genome of Ophiacantha linea (Echinodermata, Ophiuroidea, Ophiacanthidae).</title>
        <authorList>
            <person name="Park H.J."/>
            <person name="Ryu S.H."/>
            <person name="Hwang U.W."/>
        </authorList>
    </citation>
    <scope>NUCLEOTIDE SEQUENCE</scope>
</reference>
<comment type="subcellular location">
    <subcellularLocation>
        <location evidence="1 16">Mitochondrion membrane</location>
        <topology evidence="1 16">Multi-pass membrane protein</topology>
    </subcellularLocation>
</comment>
<evidence type="ECO:0000256" key="10">
    <source>
        <dbReference type="ARBA" id="ARBA00022989"/>
    </source>
</evidence>
<evidence type="ECO:0000256" key="2">
    <source>
        <dbReference type="ARBA" id="ARBA00009025"/>
    </source>
</evidence>
<feature type="transmembrane region" description="Helical" evidence="16">
    <location>
        <begin position="312"/>
        <end position="331"/>
    </location>
</feature>
<proteinExistence type="inferred from homology"/>
<evidence type="ECO:0000256" key="6">
    <source>
        <dbReference type="ARBA" id="ARBA00022660"/>
    </source>
</evidence>
<feature type="transmembrane region" description="Helical" evidence="16">
    <location>
        <begin position="147"/>
        <end position="170"/>
    </location>
</feature>
<keyword evidence="5 16" id="KW-0813">Transport</keyword>
<feature type="transmembrane region" description="Helical" evidence="16">
    <location>
        <begin position="96"/>
        <end position="112"/>
    </location>
</feature>
<dbReference type="GO" id="GO:0015990">
    <property type="term" value="P:electron transport coupled proton transport"/>
    <property type="evidence" value="ECO:0007669"/>
    <property type="project" value="TreeGrafter"/>
</dbReference>
<keyword evidence="13 16" id="KW-0496">Mitochondrion</keyword>
<dbReference type="AlphaFoldDB" id="V9NK61"/>
<dbReference type="InterPro" id="IPR003918">
    <property type="entry name" value="NADH_UbQ_OxRdtase"/>
</dbReference>
<evidence type="ECO:0000256" key="5">
    <source>
        <dbReference type="ARBA" id="ARBA00022448"/>
    </source>
</evidence>
<evidence type="ECO:0000256" key="9">
    <source>
        <dbReference type="ARBA" id="ARBA00022982"/>
    </source>
</evidence>
<accession>V9NK61</accession>
<feature type="transmembrane region" description="Helical" evidence="16">
    <location>
        <begin position="284"/>
        <end position="306"/>
    </location>
</feature>
<dbReference type="InterPro" id="IPR010227">
    <property type="entry name" value="NADH_Q_OxRdtase_chainM/4"/>
</dbReference>
<feature type="transmembrane region" description="Helical" evidence="16">
    <location>
        <begin position="226"/>
        <end position="248"/>
    </location>
</feature>
<dbReference type="GO" id="GO:0003954">
    <property type="term" value="F:NADH dehydrogenase activity"/>
    <property type="evidence" value="ECO:0007669"/>
    <property type="project" value="TreeGrafter"/>
</dbReference>
<evidence type="ECO:0000256" key="15">
    <source>
        <dbReference type="ARBA" id="ARBA00049551"/>
    </source>
</evidence>
<evidence type="ECO:0000256" key="13">
    <source>
        <dbReference type="ARBA" id="ARBA00023128"/>
    </source>
</evidence>